<accession>A0A4Z0R5H3</accession>
<dbReference type="InterPro" id="IPR051914">
    <property type="entry name" value="FAD-linked_OxidoTrans_Type4"/>
</dbReference>
<dbReference type="SUPFAM" id="SSF55103">
    <property type="entry name" value="FAD-linked oxidases, C-terminal domain"/>
    <property type="match status" value="1"/>
</dbReference>
<dbReference type="FunFam" id="1.10.45.10:FF:000001">
    <property type="entry name" value="D-lactate dehydrogenase mitochondrial"/>
    <property type="match status" value="1"/>
</dbReference>
<evidence type="ECO:0000256" key="3">
    <source>
        <dbReference type="ARBA" id="ARBA00022630"/>
    </source>
</evidence>
<dbReference type="PANTHER" id="PTHR42934:SF2">
    <property type="entry name" value="GLYCOLATE OXIDASE SUBUNIT GLCD"/>
    <property type="match status" value="1"/>
</dbReference>
<dbReference type="OrthoDB" id="9767256at2"/>
<dbReference type="SUPFAM" id="SSF56176">
    <property type="entry name" value="FAD-binding/transporter-associated domain-like"/>
    <property type="match status" value="1"/>
</dbReference>
<evidence type="ECO:0000256" key="2">
    <source>
        <dbReference type="ARBA" id="ARBA00008000"/>
    </source>
</evidence>
<dbReference type="PROSITE" id="PS51387">
    <property type="entry name" value="FAD_PCMH"/>
    <property type="match status" value="1"/>
</dbReference>
<dbReference type="Pfam" id="PF02913">
    <property type="entry name" value="FAD-oxidase_C"/>
    <property type="match status" value="1"/>
</dbReference>
<dbReference type="GO" id="GO:0016491">
    <property type="term" value="F:oxidoreductase activity"/>
    <property type="evidence" value="ECO:0007669"/>
    <property type="project" value="UniProtKB-KW"/>
</dbReference>
<dbReference type="PANTHER" id="PTHR42934">
    <property type="entry name" value="GLYCOLATE OXIDASE SUBUNIT GLCD"/>
    <property type="match status" value="1"/>
</dbReference>
<evidence type="ECO:0000256" key="5">
    <source>
        <dbReference type="ARBA" id="ARBA00023002"/>
    </source>
</evidence>
<reference evidence="7 8" key="1">
    <citation type="submission" date="2019-03" db="EMBL/GenBank/DDBJ databases">
        <title>Draft Genome Sequence of Desulfosporosinus fructosivorans Strain 63.6F, Isolated from Marine Sediment in the Baltic Sea.</title>
        <authorList>
            <person name="Hausmann B."/>
            <person name="Vandieken V."/>
            <person name="Pjevac P."/>
            <person name="Schreck K."/>
            <person name="Herbold C.W."/>
            <person name="Loy A."/>
        </authorList>
    </citation>
    <scope>NUCLEOTIDE SEQUENCE [LARGE SCALE GENOMIC DNA]</scope>
    <source>
        <strain evidence="7 8">63.6F</strain>
    </source>
</reference>
<keyword evidence="3" id="KW-0285">Flavoprotein</keyword>
<feature type="domain" description="FAD-binding PCMH-type" evidence="6">
    <location>
        <begin position="39"/>
        <end position="219"/>
    </location>
</feature>
<dbReference type="Gene3D" id="3.30.465.10">
    <property type="match status" value="1"/>
</dbReference>
<dbReference type="EMBL" id="SPQQ01000004">
    <property type="protein sequence ID" value="TGE37689.1"/>
    <property type="molecule type" value="Genomic_DNA"/>
</dbReference>
<evidence type="ECO:0000259" key="6">
    <source>
        <dbReference type="PROSITE" id="PS51387"/>
    </source>
</evidence>
<keyword evidence="4" id="KW-0274">FAD</keyword>
<dbReference type="AlphaFoldDB" id="A0A4Z0R5H3"/>
<proteinExistence type="inferred from homology"/>
<gene>
    <name evidence="7" type="ORF">E4K67_13280</name>
</gene>
<evidence type="ECO:0000256" key="4">
    <source>
        <dbReference type="ARBA" id="ARBA00022827"/>
    </source>
</evidence>
<comment type="cofactor">
    <cofactor evidence="1">
        <name>FAD</name>
        <dbReference type="ChEBI" id="CHEBI:57692"/>
    </cofactor>
</comment>
<dbReference type="FunFam" id="3.30.70.2740:FF:000001">
    <property type="entry name" value="D-lactate dehydrogenase mitochondrial"/>
    <property type="match status" value="1"/>
</dbReference>
<evidence type="ECO:0000256" key="1">
    <source>
        <dbReference type="ARBA" id="ARBA00001974"/>
    </source>
</evidence>
<dbReference type="InterPro" id="IPR016166">
    <property type="entry name" value="FAD-bd_PCMH"/>
</dbReference>
<dbReference type="InterPro" id="IPR016164">
    <property type="entry name" value="FAD-linked_Oxase-like_C"/>
</dbReference>
<evidence type="ECO:0000313" key="8">
    <source>
        <dbReference type="Proteomes" id="UP000298460"/>
    </source>
</evidence>
<protein>
    <submittedName>
        <fullName evidence="7">FAD-binding protein</fullName>
    </submittedName>
</protein>
<keyword evidence="8" id="KW-1185">Reference proteome</keyword>
<comment type="similarity">
    <text evidence="2">Belongs to the FAD-binding oxidoreductase/transferase type 4 family.</text>
</comment>
<evidence type="ECO:0000313" key="7">
    <source>
        <dbReference type="EMBL" id="TGE37689.1"/>
    </source>
</evidence>
<dbReference type="GO" id="GO:0071949">
    <property type="term" value="F:FAD binding"/>
    <property type="evidence" value="ECO:0007669"/>
    <property type="project" value="InterPro"/>
</dbReference>
<dbReference type="Gene3D" id="3.30.70.2740">
    <property type="match status" value="1"/>
</dbReference>
<dbReference type="InterPro" id="IPR016169">
    <property type="entry name" value="FAD-bd_PCMH_sub2"/>
</dbReference>
<comment type="caution">
    <text evidence="7">The sequence shown here is derived from an EMBL/GenBank/DDBJ whole genome shotgun (WGS) entry which is preliminary data.</text>
</comment>
<dbReference type="InterPro" id="IPR004113">
    <property type="entry name" value="FAD-bd_oxidored_4_C"/>
</dbReference>
<dbReference type="Pfam" id="PF01565">
    <property type="entry name" value="FAD_binding_4"/>
    <property type="match status" value="1"/>
</dbReference>
<dbReference type="InterPro" id="IPR036318">
    <property type="entry name" value="FAD-bd_PCMH-like_sf"/>
</dbReference>
<dbReference type="RefSeq" id="WP_135547446.1">
    <property type="nucleotide sequence ID" value="NZ_SPQQ01000004.1"/>
</dbReference>
<sequence>MMDKKVIDEFSQIVGPNNILIEDLDLFTYSYDASFLPLIPATKPDLVMKPHSTQEVARIMELANIYRIPVVARGLGSGRTGGSVPVNGGLVLCLDEMNKILEFDGENLTITVEPGVKTQDIYLYCAQRGLFYPPDPSSLKHSTIGGNIAENAGGPRAVKYGVTGNYVMGLEVVLADGSVLQTGGKMIKNVTGYDLTRLFVGSEGTLGVITQAILKLIPMPKRWRTVQVLFDSLEGACAAVSRAIKSGTIPVAAELMDQISLQAVAKFGNFSLDPNVKAGIIFEFDGDSETSLEEQTGGVQKICAEYGSIQFRIAMTQEEETELWSLRRGLSSAVAALAPNRIAEDISVPRNALPEIVKRLRAIAVKYDLQMAIYGHAGDGNLHPSLLVDLSLPGEKEKVDLAVGEIFRAALAVGGTLSGEHGIGITKKEYITDALGETGVATIRSIKKALDPSGILNPGKIF</sequence>
<dbReference type="InterPro" id="IPR016171">
    <property type="entry name" value="Vanillyl_alc_oxidase_C-sub2"/>
</dbReference>
<keyword evidence="5" id="KW-0560">Oxidoreductase</keyword>
<dbReference type="InterPro" id="IPR006094">
    <property type="entry name" value="Oxid_FAD_bind_N"/>
</dbReference>
<dbReference type="Gene3D" id="1.10.45.10">
    <property type="entry name" value="Vanillyl-alcohol Oxidase, Chain A, domain 4"/>
    <property type="match status" value="1"/>
</dbReference>
<organism evidence="7 8">
    <name type="scientific">Desulfosporosinus fructosivorans</name>
    <dbReference type="NCBI Taxonomy" id="2018669"/>
    <lineage>
        <taxon>Bacteria</taxon>
        <taxon>Bacillati</taxon>
        <taxon>Bacillota</taxon>
        <taxon>Clostridia</taxon>
        <taxon>Eubacteriales</taxon>
        <taxon>Desulfitobacteriaceae</taxon>
        <taxon>Desulfosporosinus</taxon>
    </lineage>
</organism>
<name>A0A4Z0R5H3_9FIRM</name>
<dbReference type="Proteomes" id="UP000298460">
    <property type="component" value="Unassembled WGS sequence"/>
</dbReference>